<evidence type="ECO:0000313" key="3">
    <source>
        <dbReference type="Proteomes" id="UP000557566"/>
    </source>
</evidence>
<dbReference type="EMBL" id="JAAVMX010000001">
    <property type="protein sequence ID" value="KAF4512798.1"/>
    <property type="molecule type" value="Genomic_DNA"/>
</dbReference>
<keyword evidence="3" id="KW-1185">Reference proteome</keyword>
<dbReference type="OrthoDB" id="3231004at2759"/>
<sequence>MSRVRLSLRLAMLFASILFNWAAAAPSRIEYVDGMHVGRGVKTFTGELKRHNAVSLALKNGQSGPSVQLSCHHERITSYDELAKSLDVSVGASFSYRGATGDAKSKFIDSTKITESRLVYIVKCQTQSQPELKPDVHFNWDNLAENPQIAYGDRYISGFIKGGSLVARVTIELKDINARHDIETSASAAFSGIGVEGKASAEMKRHVEHISRSSTVTYDFVYIGAAPFDTKAEISDPAEKESEGQHEILRLKSLTNIFLQKASDHGWKSYAILDDYQNIPNFHAAEMFYPLDYSQAEREAWSKFDSQKRHIDILKSIRSIPDGRYQGGFEKKLDLDRRCGRILKEFDDWITKATRDPKEAGTAGPQFNPTTFQAEVVNGLRRMRYAIHHLTYSPDPLEFDVIAPPDQGFPGSQVQKELEFEAFDFEAPGTIQLTCGLRPWYDRKSGGDARGCALGKPLWDGYEETSRLWVMAQPLKGVTDTKVQIDYAEPPQSCCWYYTNQVRHGPESGGLGGNHFTQSLRWIPFGSFYAKAL</sequence>
<protein>
    <submittedName>
        <fullName evidence="2">Uncharacterized protein</fullName>
    </submittedName>
</protein>
<feature type="signal peptide" evidence="1">
    <location>
        <begin position="1"/>
        <end position="24"/>
    </location>
</feature>
<dbReference type="Proteomes" id="UP000557566">
    <property type="component" value="Unassembled WGS sequence"/>
</dbReference>
<gene>
    <name evidence="2" type="ORF">G6O67_000136</name>
</gene>
<proteinExistence type="predicted"/>
<organism evidence="2 3">
    <name type="scientific">Ophiocordyceps sinensis</name>
    <dbReference type="NCBI Taxonomy" id="72228"/>
    <lineage>
        <taxon>Eukaryota</taxon>
        <taxon>Fungi</taxon>
        <taxon>Dikarya</taxon>
        <taxon>Ascomycota</taxon>
        <taxon>Pezizomycotina</taxon>
        <taxon>Sordariomycetes</taxon>
        <taxon>Hypocreomycetidae</taxon>
        <taxon>Hypocreales</taxon>
        <taxon>Ophiocordycipitaceae</taxon>
        <taxon>Ophiocordyceps</taxon>
    </lineage>
</organism>
<dbReference type="AlphaFoldDB" id="A0A8H4PYM1"/>
<name>A0A8H4PYM1_9HYPO</name>
<accession>A0A8H4PYM1</accession>
<reference evidence="2 3" key="1">
    <citation type="journal article" date="2020" name="Genome Biol. Evol.">
        <title>A new high-quality draft genome assembly of the Chinese cordyceps Ophiocordyceps sinensis.</title>
        <authorList>
            <person name="Shu R."/>
            <person name="Zhang J."/>
            <person name="Meng Q."/>
            <person name="Zhang H."/>
            <person name="Zhou G."/>
            <person name="Li M."/>
            <person name="Wu P."/>
            <person name="Zhao Y."/>
            <person name="Chen C."/>
            <person name="Qin Q."/>
        </authorList>
    </citation>
    <scope>NUCLEOTIDE SEQUENCE [LARGE SCALE GENOMIC DNA]</scope>
    <source>
        <strain evidence="2 3">IOZ07</strain>
    </source>
</reference>
<evidence type="ECO:0000256" key="1">
    <source>
        <dbReference type="SAM" id="SignalP"/>
    </source>
</evidence>
<comment type="caution">
    <text evidence="2">The sequence shown here is derived from an EMBL/GenBank/DDBJ whole genome shotgun (WGS) entry which is preliminary data.</text>
</comment>
<keyword evidence="1" id="KW-0732">Signal</keyword>
<feature type="chain" id="PRO_5034063928" evidence="1">
    <location>
        <begin position="25"/>
        <end position="533"/>
    </location>
</feature>
<evidence type="ECO:0000313" key="2">
    <source>
        <dbReference type="EMBL" id="KAF4512798.1"/>
    </source>
</evidence>